<evidence type="ECO:0000256" key="4">
    <source>
        <dbReference type="ARBA" id="ARBA00022898"/>
    </source>
</evidence>
<keyword evidence="9" id="KW-1185">Reference proteome</keyword>
<evidence type="ECO:0000313" key="9">
    <source>
        <dbReference type="Proteomes" id="UP000182264"/>
    </source>
</evidence>
<accession>A0A1L3GCT1</accession>
<evidence type="ECO:0000256" key="5">
    <source>
        <dbReference type="ARBA" id="ARBA00050776"/>
    </source>
</evidence>
<dbReference type="NCBIfam" id="TIGR01977">
    <property type="entry name" value="am_tr_V_EF2568"/>
    <property type="match status" value="1"/>
</dbReference>
<sequence>MIYLDNAATTFPKPDSVWEAVVDCGRNSCGNPGRSGHPLAAAAAREIFAAREALAEFFNAGDSSRIVFTCNATMALNTALYGYLTDGGHVITSSMEHNSVMRPLHTLQQQGRITLTVVPCSPRGELDPDDVKRAVQADTRLVVLTHASNVCGTIFPVADVKQRLPEVPLLVDAAQTAGALPIDIVQSGIDMLAFAGHKGLLGPMGTGGLYVAPSLRLAPVMQGGTGSRSEDLAHPGFMPDALEAGTPNVPGVCGLHAGVRFLQETGVATVRAHEMSLTRLLIDGLAGHDRIRIHGPADPARQTAVVSVTINGRDPGAIARSLDRDFGIACRASLHCAPLAHQTLGTCPEGTVRLSMSYFNTLDDMQQAVRALHAIAEQEEA</sequence>
<dbReference type="SUPFAM" id="SSF53383">
    <property type="entry name" value="PLP-dependent transferases"/>
    <property type="match status" value="1"/>
</dbReference>
<feature type="domain" description="Aminotransferase class V" evidence="7">
    <location>
        <begin position="2"/>
        <end position="366"/>
    </location>
</feature>
<dbReference type="InterPro" id="IPR010969">
    <property type="entry name" value="Cys_dSase-rel_unknwn_funct"/>
</dbReference>
<dbReference type="InterPro" id="IPR000192">
    <property type="entry name" value="Aminotrans_V_dom"/>
</dbReference>
<evidence type="ECO:0000256" key="3">
    <source>
        <dbReference type="ARBA" id="ARBA00012239"/>
    </source>
</evidence>
<evidence type="ECO:0000259" key="7">
    <source>
        <dbReference type="Pfam" id="PF00266"/>
    </source>
</evidence>
<dbReference type="EMBL" id="CP015518">
    <property type="protein sequence ID" value="APG23746.1"/>
    <property type="molecule type" value="Genomic_DNA"/>
</dbReference>
<protein>
    <recommendedName>
        <fullName evidence="3">cysteine desulfurase</fullName>
        <ecNumber evidence="3">2.8.1.7</ecNumber>
    </recommendedName>
</protein>
<dbReference type="Gene3D" id="3.90.1150.10">
    <property type="entry name" value="Aspartate Aminotransferase, domain 1"/>
    <property type="match status" value="1"/>
</dbReference>
<dbReference type="InterPro" id="IPR020578">
    <property type="entry name" value="Aminotrans_V_PyrdxlP_BS"/>
</dbReference>
<dbReference type="InterPro" id="IPR015421">
    <property type="entry name" value="PyrdxlP-dep_Trfase_major"/>
</dbReference>
<evidence type="ECO:0000256" key="6">
    <source>
        <dbReference type="RuleBase" id="RU004504"/>
    </source>
</evidence>
<dbReference type="GO" id="GO:0031071">
    <property type="term" value="F:cysteine desulfurase activity"/>
    <property type="evidence" value="ECO:0007669"/>
    <property type="project" value="UniProtKB-EC"/>
</dbReference>
<dbReference type="OrthoDB" id="9808002at2"/>
<dbReference type="PROSITE" id="PS00595">
    <property type="entry name" value="AA_TRANSFER_CLASS_5"/>
    <property type="match status" value="1"/>
</dbReference>
<dbReference type="PANTHER" id="PTHR43586">
    <property type="entry name" value="CYSTEINE DESULFURASE"/>
    <property type="match status" value="1"/>
</dbReference>
<dbReference type="Proteomes" id="UP000182264">
    <property type="component" value="Chromosome"/>
</dbReference>
<keyword evidence="4" id="KW-0663">Pyridoxal phosphate</keyword>
<dbReference type="KEGG" id="pace:A6070_09550"/>
<organism evidence="8 9">
    <name type="scientific">Syntrophotalea acetylenica</name>
    <name type="common">Pelobacter acetylenicus</name>
    <dbReference type="NCBI Taxonomy" id="29542"/>
    <lineage>
        <taxon>Bacteria</taxon>
        <taxon>Pseudomonadati</taxon>
        <taxon>Thermodesulfobacteriota</taxon>
        <taxon>Desulfuromonadia</taxon>
        <taxon>Desulfuromonadales</taxon>
        <taxon>Syntrophotaleaceae</taxon>
        <taxon>Syntrophotalea</taxon>
    </lineage>
</organism>
<evidence type="ECO:0000256" key="2">
    <source>
        <dbReference type="ARBA" id="ARBA00010447"/>
    </source>
</evidence>
<dbReference type="InterPro" id="IPR015424">
    <property type="entry name" value="PyrdxlP-dep_Trfase"/>
</dbReference>
<comment type="catalytic activity">
    <reaction evidence="5">
        <text>(sulfur carrier)-H + L-cysteine = (sulfur carrier)-SH + L-alanine</text>
        <dbReference type="Rhea" id="RHEA:43892"/>
        <dbReference type="Rhea" id="RHEA-COMP:14737"/>
        <dbReference type="Rhea" id="RHEA-COMP:14739"/>
        <dbReference type="ChEBI" id="CHEBI:29917"/>
        <dbReference type="ChEBI" id="CHEBI:35235"/>
        <dbReference type="ChEBI" id="CHEBI:57972"/>
        <dbReference type="ChEBI" id="CHEBI:64428"/>
        <dbReference type="EC" id="2.8.1.7"/>
    </reaction>
</comment>
<dbReference type="Pfam" id="PF00266">
    <property type="entry name" value="Aminotran_5"/>
    <property type="match status" value="1"/>
</dbReference>
<evidence type="ECO:0000256" key="1">
    <source>
        <dbReference type="ARBA" id="ARBA00001933"/>
    </source>
</evidence>
<reference evidence="8 9" key="1">
    <citation type="journal article" date="2017" name="Genome Announc.">
        <title>Complete Genome Sequences of Two Acetylene-Fermenting Pelobacter acetylenicus Strains.</title>
        <authorList>
            <person name="Sutton J.M."/>
            <person name="Baesman S.M."/>
            <person name="Fierst J.L."/>
            <person name="Poret-Peterson A.T."/>
            <person name="Oremland R.S."/>
            <person name="Dunlap D.S."/>
            <person name="Akob D.M."/>
        </authorList>
    </citation>
    <scope>NUCLEOTIDE SEQUENCE [LARGE SCALE GENOMIC DNA]</scope>
    <source>
        <strain evidence="8 9">DSM 3247</strain>
    </source>
</reference>
<dbReference type="RefSeq" id="WP_072285556.1">
    <property type="nucleotide sequence ID" value="NZ_CP015455.1"/>
</dbReference>
<comment type="cofactor">
    <cofactor evidence="1 6">
        <name>pyridoxal 5'-phosphate</name>
        <dbReference type="ChEBI" id="CHEBI:597326"/>
    </cofactor>
</comment>
<dbReference type="PANTHER" id="PTHR43586:SF4">
    <property type="entry name" value="ISOPENICILLIN N EPIMERASE"/>
    <property type="match status" value="1"/>
</dbReference>
<evidence type="ECO:0000313" key="8">
    <source>
        <dbReference type="EMBL" id="APG23746.1"/>
    </source>
</evidence>
<gene>
    <name evidence="8" type="ORF">A7E75_00940</name>
</gene>
<dbReference type="InterPro" id="IPR016454">
    <property type="entry name" value="Cysteine_dSase"/>
</dbReference>
<name>A0A1L3GCT1_SYNAC</name>
<dbReference type="PIRSF" id="PIRSF005572">
    <property type="entry name" value="NifS"/>
    <property type="match status" value="1"/>
</dbReference>
<proteinExistence type="inferred from homology"/>
<comment type="similarity">
    <text evidence="2">Belongs to the class-V pyridoxal-phosphate-dependent aminotransferase family. Csd subfamily.</text>
</comment>
<dbReference type="AlphaFoldDB" id="A0A1L3GCT1"/>
<dbReference type="STRING" id="29542.A6070_09550"/>
<dbReference type="EC" id="2.8.1.7" evidence="3"/>
<dbReference type="Gene3D" id="3.40.640.10">
    <property type="entry name" value="Type I PLP-dependent aspartate aminotransferase-like (Major domain)"/>
    <property type="match status" value="1"/>
</dbReference>
<dbReference type="InterPro" id="IPR015422">
    <property type="entry name" value="PyrdxlP-dep_Trfase_small"/>
</dbReference>